<proteinExistence type="predicted"/>
<keyword evidence="4 6" id="KW-1133">Transmembrane helix</keyword>
<keyword evidence="5 6" id="KW-0472">Membrane</keyword>
<evidence type="ECO:0000313" key="8">
    <source>
        <dbReference type="EMBL" id="PWR71374.1"/>
    </source>
</evidence>
<comment type="caution">
    <text evidence="8">The sequence shown here is derived from an EMBL/GenBank/DDBJ whole genome shotgun (WGS) entry which is preliminary data.</text>
</comment>
<feature type="domain" description="Phage shock protein PspC N-terminal" evidence="7">
    <location>
        <begin position="4"/>
        <end position="61"/>
    </location>
</feature>
<evidence type="ECO:0000256" key="6">
    <source>
        <dbReference type="SAM" id="Phobius"/>
    </source>
</evidence>
<evidence type="ECO:0000256" key="5">
    <source>
        <dbReference type="ARBA" id="ARBA00023136"/>
    </source>
</evidence>
<dbReference type="GeneID" id="97547001"/>
<dbReference type="PANTHER" id="PTHR33885">
    <property type="entry name" value="PHAGE SHOCK PROTEIN C"/>
    <property type="match status" value="1"/>
</dbReference>
<sequence>MVDKRIYRSRNDKILGGVCSGIGQYLDIDPVIIRLIALLLLFTCGTGILIYICAWILIPLEPEEEVVTARVIS</sequence>
<feature type="transmembrane region" description="Helical" evidence="6">
    <location>
        <begin position="35"/>
        <end position="58"/>
    </location>
</feature>
<dbReference type="Pfam" id="PF04024">
    <property type="entry name" value="PspC"/>
    <property type="match status" value="1"/>
</dbReference>
<accession>A0A2V2MT54</accession>
<evidence type="ECO:0000313" key="9">
    <source>
        <dbReference type="Proteomes" id="UP000245657"/>
    </source>
</evidence>
<keyword evidence="2" id="KW-1003">Cell membrane</keyword>
<name>A0A2V2MT54_9EURY</name>
<dbReference type="InterPro" id="IPR052027">
    <property type="entry name" value="PspC"/>
</dbReference>
<organism evidence="8 9">
    <name type="scientific">Methanospirillum lacunae</name>
    <dbReference type="NCBI Taxonomy" id="668570"/>
    <lineage>
        <taxon>Archaea</taxon>
        <taxon>Methanobacteriati</taxon>
        <taxon>Methanobacteriota</taxon>
        <taxon>Stenosarchaea group</taxon>
        <taxon>Methanomicrobia</taxon>
        <taxon>Methanomicrobiales</taxon>
        <taxon>Methanospirillaceae</taxon>
        <taxon>Methanospirillum</taxon>
    </lineage>
</organism>
<dbReference type="GO" id="GO:0005886">
    <property type="term" value="C:plasma membrane"/>
    <property type="evidence" value="ECO:0007669"/>
    <property type="project" value="UniProtKB-SubCell"/>
</dbReference>
<evidence type="ECO:0000256" key="4">
    <source>
        <dbReference type="ARBA" id="ARBA00022989"/>
    </source>
</evidence>
<evidence type="ECO:0000256" key="3">
    <source>
        <dbReference type="ARBA" id="ARBA00022692"/>
    </source>
</evidence>
<dbReference type="PANTHER" id="PTHR33885:SF3">
    <property type="entry name" value="PHAGE SHOCK PROTEIN C"/>
    <property type="match status" value="1"/>
</dbReference>
<evidence type="ECO:0000256" key="2">
    <source>
        <dbReference type="ARBA" id="ARBA00022475"/>
    </source>
</evidence>
<dbReference type="InterPro" id="IPR007168">
    <property type="entry name" value="Phageshock_PspC_N"/>
</dbReference>
<dbReference type="Proteomes" id="UP000245657">
    <property type="component" value="Unassembled WGS sequence"/>
</dbReference>
<dbReference type="EMBL" id="QGMY01000008">
    <property type="protein sequence ID" value="PWR71374.1"/>
    <property type="molecule type" value="Genomic_DNA"/>
</dbReference>
<dbReference type="OrthoDB" id="103681at2157"/>
<protein>
    <submittedName>
        <fullName evidence="8">PspC domain-containing protein</fullName>
    </submittedName>
</protein>
<comment type="subcellular location">
    <subcellularLocation>
        <location evidence="1">Cell membrane</location>
        <topology evidence="1">Single-pass membrane protein</topology>
    </subcellularLocation>
</comment>
<reference evidence="8 9" key="1">
    <citation type="submission" date="2018-05" db="EMBL/GenBank/DDBJ databases">
        <title>Draft genome of Methanospirillum lacunae Ki8-1.</title>
        <authorList>
            <person name="Dueholm M.S."/>
            <person name="Nielsen P.H."/>
            <person name="Bakmann L.F."/>
            <person name="Otzen D.E."/>
        </authorList>
    </citation>
    <scope>NUCLEOTIDE SEQUENCE [LARGE SCALE GENOMIC DNA]</scope>
    <source>
        <strain evidence="8 9">Ki8-1</strain>
    </source>
</reference>
<keyword evidence="9" id="KW-1185">Reference proteome</keyword>
<keyword evidence="3 6" id="KW-0812">Transmembrane</keyword>
<evidence type="ECO:0000256" key="1">
    <source>
        <dbReference type="ARBA" id="ARBA00004162"/>
    </source>
</evidence>
<dbReference type="AlphaFoldDB" id="A0A2V2MT54"/>
<evidence type="ECO:0000259" key="7">
    <source>
        <dbReference type="Pfam" id="PF04024"/>
    </source>
</evidence>
<dbReference type="RefSeq" id="WP_109968992.1">
    <property type="nucleotide sequence ID" value="NZ_CP176093.1"/>
</dbReference>
<gene>
    <name evidence="8" type="ORF">DK846_10940</name>
</gene>